<organism evidence="4 5">
    <name type="scientific">Kibdelosporangium aridum</name>
    <dbReference type="NCBI Taxonomy" id="2030"/>
    <lineage>
        <taxon>Bacteria</taxon>
        <taxon>Bacillati</taxon>
        <taxon>Actinomycetota</taxon>
        <taxon>Actinomycetes</taxon>
        <taxon>Pseudonocardiales</taxon>
        <taxon>Pseudonocardiaceae</taxon>
        <taxon>Kibdelosporangium</taxon>
    </lineage>
</organism>
<reference evidence="4 5" key="1">
    <citation type="submission" date="2017-04" db="EMBL/GenBank/DDBJ databases">
        <authorList>
            <person name="Afonso C.L."/>
            <person name="Miller P.J."/>
            <person name="Scott M.A."/>
            <person name="Spackman E."/>
            <person name="Goraichik I."/>
            <person name="Dimitrov K.M."/>
            <person name="Suarez D.L."/>
            <person name="Swayne D.E."/>
        </authorList>
    </citation>
    <scope>NUCLEOTIDE SEQUENCE [LARGE SCALE GENOMIC DNA]</scope>
    <source>
        <strain evidence="4 5">DSM 43828</strain>
    </source>
</reference>
<keyword evidence="5" id="KW-1185">Reference proteome</keyword>
<dbReference type="Pfam" id="PF20256">
    <property type="entry name" value="MoCoBD_2"/>
    <property type="match status" value="2"/>
</dbReference>
<dbReference type="InterPro" id="IPR000674">
    <property type="entry name" value="Ald_Oxase/Xan_DH_a/b"/>
</dbReference>
<dbReference type="InterPro" id="IPR036856">
    <property type="entry name" value="Ald_Oxase/Xan_DH_a/b_sf"/>
</dbReference>
<dbReference type="SMART" id="SM01008">
    <property type="entry name" value="Ald_Xan_dh_C"/>
    <property type="match status" value="1"/>
</dbReference>
<dbReference type="RefSeq" id="WP_084424228.1">
    <property type="nucleotide sequence ID" value="NZ_FWXV01000001.1"/>
</dbReference>
<dbReference type="EMBL" id="FWXV01000001">
    <property type="protein sequence ID" value="SMC50862.1"/>
    <property type="molecule type" value="Genomic_DNA"/>
</dbReference>
<evidence type="ECO:0000313" key="4">
    <source>
        <dbReference type="EMBL" id="SMC50862.1"/>
    </source>
</evidence>
<dbReference type="Gene3D" id="3.30.365.10">
    <property type="entry name" value="Aldehyde oxidase/xanthine dehydrogenase, molybdopterin binding domain"/>
    <property type="match status" value="4"/>
</dbReference>
<dbReference type="Gene3D" id="3.90.1170.50">
    <property type="entry name" value="Aldehyde oxidase/xanthine dehydrogenase, a/b hammerhead"/>
    <property type="match status" value="1"/>
</dbReference>
<dbReference type="PANTHER" id="PTHR11908:SF132">
    <property type="entry name" value="ALDEHYDE OXIDASE 1-RELATED"/>
    <property type="match status" value="1"/>
</dbReference>
<dbReference type="InterPro" id="IPR008274">
    <property type="entry name" value="AldOxase/xan_DH_MoCoBD1"/>
</dbReference>
<sequence length="688" mass="73672">MTAIGKPVSRIDGPLKVRGAATYAFEQQVTNPAHLFPLLSTIAAGRIAQIDAEQALAAPGVLAVITHENALKLNATGDPQLDVLQTDEVGWYGQFIGAVLADTPENARYAAGLVQVHYEPRTHDAEMRADRQDVVKPYHAALFGEMPGELQNGMPADSSFGDVDAALEAAAIRIDHTYSTPINHHNPLEPHAAVVEWADDEHVTVYMGSQGVSMNQQIIAALFGLEPPNVRVVSPHTGGGFGSKIRPHSYATLAVMASKISGRSVKFALTRQQMFSVIGYRTPTSSRIQLGATADGKLTAIAHDVVEGSSNAYMYAEQIGVCTRLMYAAPNRRTTHRLVMLDMPVPTIMRAPGESQGMFALESAIDEMAEACGMDPVEFRILNEPGLHPESGLPFSSRKLKECLVEGARRFDWANRSRRREGAWLYGSGVASATYPAPRFPGNAARITKVDGRYCVQIAAVDIGTGTWTALSQIAADALGVDMSLVDLEIGDSALPVGSTAGFSSGLNSWGTAVMEAAKLFKDGKETGTQVLGGNPKAEQYEMNTFGAHFVEVRVNSETGEVRVPRMLGVFDAGKVINPKTARSQLVGGMTQGLSQALHEATVVDSRYGQFVNRDFAGYHIAANADVGSVEAYWVDSSDEHTNEMGSKGIGEIGIVGVTAAIANAVYHATGVRVRDLPITLDKILQQD</sequence>
<evidence type="ECO:0000256" key="2">
    <source>
        <dbReference type="ARBA" id="ARBA00023002"/>
    </source>
</evidence>
<evidence type="ECO:0000313" key="5">
    <source>
        <dbReference type="Proteomes" id="UP000192674"/>
    </source>
</evidence>
<evidence type="ECO:0000259" key="3">
    <source>
        <dbReference type="SMART" id="SM01008"/>
    </source>
</evidence>
<feature type="domain" description="Aldehyde oxidase/xanthine dehydrogenase a/b hammerhead" evidence="3">
    <location>
        <begin position="18"/>
        <end position="122"/>
    </location>
</feature>
<dbReference type="Proteomes" id="UP000192674">
    <property type="component" value="Unassembled WGS sequence"/>
</dbReference>
<proteinExistence type="predicted"/>
<dbReference type="InterPro" id="IPR016208">
    <property type="entry name" value="Ald_Oxase/xanthine_DH-like"/>
</dbReference>
<dbReference type="SUPFAM" id="SSF54665">
    <property type="entry name" value="CO dehydrogenase molybdoprotein N-domain-like"/>
    <property type="match status" value="1"/>
</dbReference>
<dbReference type="Pfam" id="PF02738">
    <property type="entry name" value="MoCoBD_1"/>
    <property type="match status" value="1"/>
</dbReference>
<name>A0A1Y5WVI1_KIBAR</name>
<dbReference type="InterPro" id="IPR046867">
    <property type="entry name" value="AldOxase/xan_DH_MoCoBD2"/>
</dbReference>
<evidence type="ECO:0000256" key="1">
    <source>
        <dbReference type="ARBA" id="ARBA00022505"/>
    </source>
</evidence>
<keyword evidence="1" id="KW-0500">Molybdenum</keyword>
<dbReference type="OrthoDB" id="135295at2"/>
<gene>
    <name evidence="4" type="ORF">SAMN05661093_00282</name>
</gene>
<dbReference type="GO" id="GO:0005506">
    <property type="term" value="F:iron ion binding"/>
    <property type="evidence" value="ECO:0007669"/>
    <property type="project" value="InterPro"/>
</dbReference>
<dbReference type="Pfam" id="PF01315">
    <property type="entry name" value="Ald_Xan_dh_C"/>
    <property type="match status" value="1"/>
</dbReference>
<dbReference type="InterPro" id="IPR037165">
    <property type="entry name" value="AldOxase/xan_DH_Mopterin-bd_sf"/>
</dbReference>
<keyword evidence="2" id="KW-0560">Oxidoreductase</keyword>
<dbReference type="AlphaFoldDB" id="A0A1Y5WVI1"/>
<dbReference type="GO" id="GO:0016491">
    <property type="term" value="F:oxidoreductase activity"/>
    <property type="evidence" value="ECO:0007669"/>
    <property type="project" value="UniProtKB-KW"/>
</dbReference>
<dbReference type="SUPFAM" id="SSF56003">
    <property type="entry name" value="Molybdenum cofactor-binding domain"/>
    <property type="match status" value="1"/>
</dbReference>
<accession>A0A1Y5WVI1</accession>
<protein>
    <submittedName>
        <fullName evidence="4">Xanthine dehydrogenase YagR molybdenum-binding subunit</fullName>
    </submittedName>
</protein>
<dbReference type="PANTHER" id="PTHR11908">
    <property type="entry name" value="XANTHINE DEHYDROGENASE"/>
    <property type="match status" value="1"/>
</dbReference>